<reference evidence="3 4" key="1">
    <citation type="submission" date="2015-03" db="EMBL/GenBank/DDBJ databases">
        <authorList>
            <person name="Hassan Y.I."/>
            <person name="Lepp D."/>
            <person name="Li X.-Z."/>
            <person name="Zhou T."/>
        </authorList>
    </citation>
    <scope>NUCLEOTIDE SEQUENCE [LARGE SCALE GENOMIC DNA]</scope>
    <source>
        <strain evidence="3 4">BD-c194</strain>
    </source>
</reference>
<dbReference type="HAMAP" id="MF_01139">
    <property type="entry name" value="ISPT"/>
    <property type="match status" value="1"/>
</dbReference>
<dbReference type="PANTHER" id="PTHR10291">
    <property type="entry name" value="DEHYDRODOLICHYL DIPHOSPHATE SYNTHASE FAMILY MEMBER"/>
    <property type="match status" value="1"/>
</dbReference>
<feature type="binding site" evidence="2">
    <location>
        <position position="28"/>
    </location>
    <ligand>
        <name>Mg(2+)</name>
        <dbReference type="ChEBI" id="CHEBI:18420"/>
    </ligand>
</feature>
<dbReference type="SUPFAM" id="SSF64005">
    <property type="entry name" value="Undecaprenyl diphosphate synthase"/>
    <property type="match status" value="1"/>
</dbReference>
<dbReference type="RefSeq" id="WP_046109064.1">
    <property type="nucleotide sequence ID" value="NZ_JZEX01000118.1"/>
</dbReference>
<dbReference type="GO" id="GO:0045547">
    <property type="term" value="F:ditrans,polycis-polyprenyl diphosphate synthase [(2E,6E)-farnesyl diphosphate specific] activity"/>
    <property type="evidence" value="ECO:0007669"/>
    <property type="project" value="TreeGrafter"/>
</dbReference>
<keyword evidence="2" id="KW-0460">Magnesium</keyword>
<dbReference type="FunFam" id="3.40.1180.10:FF:000001">
    <property type="entry name" value="(2E,6E)-farnesyl-diphosphate-specific ditrans,polycis-undecaprenyl-diphosphate synthase"/>
    <property type="match status" value="1"/>
</dbReference>
<accession>A0A0F5FRF3</accession>
<dbReference type="NCBIfam" id="TIGR00055">
    <property type="entry name" value="uppS"/>
    <property type="match status" value="1"/>
</dbReference>
<name>A0A0F5FRF3_9HYPH</name>
<proteinExistence type="inferred from homology"/>
<gene>
    <name evidence="3" type="ORF">VE25_12995</name>
</gene>
<dbReference type="Proteomes" id="UP000033632">
    <property type="component" value="Unassembled WGS sequence"/>
</dbReference>
<comment type="function">
    <text evidence="2">Catalyzes the condensation of isopentenyl diphosphate (IPP) with allylic pyrophosphates generating different type of terpenoids.</text>
</comment>
<keyword evidence="1 2" id="KW-0808">Transferase</keyword>
<dbReference type="PATRIC" id="fig|443610.3.peg.840"/>
<dbReference type="EMBL" id="JZEX01000118">
    <property type="protein sequence ID" value="KKB11413.1"/>
    <property type="molecule type" value="Genomic_DNA"/>
</dbReference>
<feature type="binding site" evidence="2">
    <location>
        <begin position="202"/>
        <end position="204"/>
    </location>
    <ligand>
        <name>substrate</name>
    </ligand>
</feature>
<dbReference type="AlphaFoldDB" id="A0A0F5FRF3"/>
<dbReference type="Gene3D" id="3.40.1180.10">
    <property type="entry name" value="Decaprenyl diphosphate synthase-like"/>
    <property type="match status" value="1"/>
</dbReference>
<dbReference type="GO" id="GO:0000287">
    <property type="term" value="F:magnesium ion binding"/>
    <property type="evidence" value="ECO:0007669"/>
    <property type="project" value="UniProtKB-UniRule"/>
</dbReference>
<feature type="binding site" evidence="2">
    <location>
        <begin position="29"/>
        <end position="32"/>
    </location>
    <ligand>
        <name>substrate</name>
    </ligand>
</feature>
<sequence length="253" mass="28825">MSSTPAIDSNAHQKPGLRIPRHLGIIMDGNGRWARARGKPRTEGHVAGAKALRRLVELCIRYGVEHLTAFSFSSENWTRPRDEVNFILGLIRRFVASDLEKLVRNNVHVRIIGERDGLDPAMQRLIADVEAKTARNTGLELIIAFNYGGKAEITQMTRRIARAVQAGELEPGDITEETVERALYTSGIPDPDVIIRTSGEQRFSNFLLWQSAYSELIFIDEYWPDFDEEIFLRALEEYTRRERRFGGIEARIT</sequence>
<dbReference type="PANTHER" id="PTHR10291:SF0">
    <property type="entry name" value="DEHYDRODOLICHYL DIPHOSPHATE SYNTHASE 2"/>
    <property type="match status" value="1"/>
</dbReference>
<dbReference type="InterPro" id="IPR036424">
    <property type="entry name" value="UPP_synth-like_sf"/>
</dbReference>
<dbReference type="OrthoDB" id="4191603at2"/>
<dbReference type="CDD" id="cd00475">
    <property type="entry name" value="Cis_IPPS"/>
    <property type="match status" value="1"/>
</dbReference>
<feature type="active site" evidence="2">
    <location>
        <position position="28"/>
    </location>
</feature>
<comment type="similarity">
    <text evidence="2">Belongs to the UPP synthase family.</text>
</comment>
<organism evidence="3 4">
    <name type="scientific">Devosia geojensis</name>
    <dbReference type="NCBI Taxonomy" id="443610"/>
    <lineage>
        <taxon>Bacteria</taxon>
        <taxon>Pseudomonadati</taxon>
        <taxon>Pseudomonadota</taxon>
        <taxon>Alphaproteobacteria</taxon>
        <taxon>Hyphomicrobiales</taxon>
        <taxon>Devosiaceae</taxon>
        <taxon>Devosia</taxon>
    </lineage>
</organism>
<feature type="binding site" evidence="2">
    <location>
        <begin position="73"/>
        <end position="75"/>
    </location>
    <ligand>
        <name>substrate</name>
    </ligand>
</feature>
<evidence type="ECO:0000256" key="1">
    <source>
        <dbReference type="ARBA" id="ARBA00022679"/>
    </source>
</evidence>
<evidence type="ECO:0000313" key="3">
    <source>
        <dbReference type="EMBL" id="KKB11413.1"/>
    </source>
</evidence>
<keyword evidence="4" id="KW-1185">Reference proteome</keyword>
<protein>
    <recommendedName>
        <fullName evidence="2">Isoprenyl transferase</fullName>
        <ecNumber evidence="2">2.5.1.-</ecNumber>
    </recommendedName>
</protein>
<feature type="binding site" evidence="2">
    <location>
        <position position="33"/>
    </location>
    <ligand>
        <name>substrate</name>
    </ligand>
</feature>
<comment type="subunit">
    <text evidence="2">Homodimer.</text>
</comment>
<dbReference type="PROSITE" id="PS01066">
    <property type="entry name" value="UPP_SYNTHASE"/>
    <property type="match status" value="1"/>
</dbReference>
<dbReference type="Pfam" id="PF01255">
    <property type="entry name" value="Prenyltransf"/>
    <property type="match status" value="1"/>
</dbReference>
<dbReference type="NCBIfam" id="NF011405">
    <property type="entry name" value="PRK14830.1"/>
    <property type="match status" value="1"/>
</dbReference>
<feature type="binding site" evidence="2">
    <location>
        <position position="79"/>
    </location>
    <ligand>
        <name>substrate</name>
    </ligand>
</feature>
<feature type="binding site" evidence="2">
    <location>
        <position position="77"/>
    </location>
    <ligand>
        <name>substrate</name>
    </ligand>
</feature>
<comment type="caution">
    <text evidence="3">The sequence shown here is derived from an EMBL/GenBank/DDBJ whole genome shotgun (WGS) entry which is preliminary data.</text>
</comment>
<dbReference type="InterPro" id="IPR001441">
    <property type="entry name" value="UPP_synth-like"/>
</dbReference>
<feature type="binding site" evidence="2">
    <location>
        <position position="45"/>
    </location>
    <ligand>
        <name>substrate</name>
    </ligand>
</feature>
<evidence type="ECO:0000313" key="4">
    <source>
        <dbReference type="Proteomes" id="UP000033632"/>
    </source>
</evidence>
<feature type="binding site" evidence="2">
    <location>
        <position position="196"/>
    </location>
    <ligand>
        <name>substrate</name>
    </ligand>
</feature>
<dbReference type="EC" id="2.5.1.-" evidence="2"/>
<comment type="cofactor">
    <cofactor evidence="2">
        <name>Mg(2+)</name>
        <dbReference type="ChEBI" id="CHEBI:18420"/>
    </cofactor>
    <text evidence="2">Binds 2 magnesium ions per subunit.</text>
</comment>
<keyword evidence="2" id="KW-0479">Metal-binding</keyword>
<feature type="active site" description="Proton acceptor" evidence="2">
    <location>
        <position position="76"/>
    </location>
</feature>
<feature type="binding site" evidence="2">
    <location>
        <position position="215"/>
    </location>
    <ligand>
        <name>Mg(2+)</name>
        <dbReference type="ChEBI" id="CHEBI:18420"/>
    </ligand>
</feature>
<feature type="binding site" evidence="2">
    <location>
        <position position="41"/>
    </location>
    <ligand>
        <name>substrate</name>
    </ligand>
</feature>
<dbReference type="GO" id="GO:0016094">
    <property type="term" value="P:polyprenol biosynthetic process"/>
    <property type="evidence" value="ECO:0007669"/>
    <property type="project" value="TreeGrafter"/>
</dbReference>
<evidence type="ECO:0000256" key="2">
    <source>
        <dbReference type="HAMAP-Rule" id="MF_01139"/>
    </source>
</evidence>
<dbReference type="InterPro" id="IPR018520">
    <property type="entry name" value="UPP_synth-like_CS"/>
</dbReference>
<dbReference type="STRING" id="443610.VE25_12995"/>